<dbReference type="InterPro" id="IPR002919">
    <property type="entry name" value="TIL_dom"/>
</dbReference>
<name>A0A8C2Q1K2_CYPCA</name>
<dbReference type="AlphaFoldDB" id="A0A8C2Q1K2"/>
<sequence length="75" mass="7991">MLKCASVLYHCDYAFVIPDPSCPANTHYEVCGTSCPASCPSLSFPFQCTLQCQEGCQCNDGNVLNGDHCVPPVGC</sequence>
<dbReference type="PANTHER" id="PTHR37860">
    <property type="entry name" value="AGAP008810-PA"/>
    <property type="match status" value="1"/>
</dbReference>
<evidence type="ECO:0000313" key="4">
    <source>
        <dbReference type="Proteomes" id="UP000694701"/>
    </source>
</evidence>
<dbReference type="Ensembl" id="ENSCCRT00020108767.1">
    <property type="protein sequence ID" value="ENSCCRP00020099474.1"/>
    <property type="gene ID" value="ENSCCRG00020045695.1"/>
</dbReference>
<dbReference type="SUPFAM" id="SSF57567">
    <property type="entry name" value="Serine protease inhibitors"/>
    <property type="match status" value="1"/>
</dbReference>
<organism evidence="3 4">
    <name type="scientific">Cyprinus carpio</name>
    <name type="common">Common carp</name>
    <dbReference type="NCBI Taxonomy" id="7962"/>
    <lineage>
        <taxon>Eukaryota</taxon>
        <taxon>Metazoa</taxon>
        <taxon>Chordata</taxon>
        <taxon>Craniata</taxon>
        <taxon>Vertebrata</taxon>
        <taxon>Euteleostomi</taxon>
        <taxon>Actinopterygii</taxon>
        <taxon>Neopterygii</taxon>
        <taxon>Teleostei</taxon>
        <taxon>Ostariophysi</taxon>
        <taxon>Cypriniformes</taxon>
        <taxon>Cyprinidae</taxon>
        <taxon>Cyprininae</taxon>
        <taxon>Cyprinus</taxon>
    </lineage>
</organism>
<dbReference type="FunFam" id="2.10.25.10:FF:000055">
    <property type="entry name" value="alpha-tectorin isoform X1"/>
    <property type="match status" value="1"/>
</dbReference>
<evidence type="ECO:0000259" key="2">
    <source>
        <dbReference type="Pfam" id="PF01826"/>
    </source>
</evidence>
<dbReference type="Pfam" id="PF01826">
    <property type="entry name" value="TIL"/>
    <property type="match status" value="1"/>
</dbReference>
<dbReference type="InterPro" id="IPR036084">
    <property type="entry name" value="Ser_inhib-like_sf"/>
</dbReference>
<dbReference type="CDD" id="cd19941">
    <property type="entry name" value="TIL"/>
    <property type="match status" value="1"/>
</dbReference>
<evidence type="ECO:0000313" key="3">
    <source>
        <dbReference type="Ensembl" id="ENSCCRP00020099474.1"/>
    </source>
</evidence>
<accession>A0A8C2Q1K2</accession>
<protein>
    <recommendedName>
        <fullName evidence="2">TIL domain-containing protein</fullName>
    </recommendedName>
</protein>
<dbReference type="PANTHER" id="PTHR37860:SF1">
    <property type="match status" value="1"/>
</dbReference>
<dbReference type="Gene3D" id="2.10.25.10">
    <property type="entry name" value="Laminin"/>
    <property type="match status" value="1"/>
</dbReference>
<proteinExistence type="predicted"/>
<dbReference type="Proteomes" id="UP000694701">
    <property type="component" value="Unplaced"/>
</dbReference>
<keyword evidence="1" id="KW-1015">Disulfide bond</keyword>
<feature type="domain" description="TIL" evidence="2">
    <location>
        <begin position="22"/>
        <end position="75"/>
    </location>
</feature>
<reference evidence="3" key="1">
    <citation type="submission" date="2025-08" db="UniProtKB">
        <authorList>
            <consortium name="Ensembl"/>
        </authorList>
    </citation>
    <scope>IDENTIFICATION</scope>
</reference>
<evidence type="ECO:0000256" key="1">
    <source>
        <dbReference type="ARBA" id="ARBA00023157"/>
    </source>
</evidence>